<name>A0AA93BWX9_9GAMM</name>
<dbReference type="SUPFAM" id="SSF51101">
    <property type="entry name" value="Mannose-binding lectins"/>
    <property type="match status" value="1"/>
</dbReference>
<reference evidence="1 2" key="1">
    <citation type="submission" date="2018-09" db="EMBL/GenBank/DDBJ databases">
        <title>Draft genome of a novel serratia sp. strain with antifungal activity.</title>
        <authorList>
            <person name="Dichmann S.I."/>
            <person name="Park B.P."/>
            <person name="Pathiraja D."/>
            <person name="Choi I.-G."/>
            <person name="Stougaard P."/>
            <person name="Hennessy R.C."/>
        </authorList>
    </citation>
    <scope>NUCLEOTIDE SEQUENCE [LARGE SCALE GENOMIC DNA]</scope>
    <source>
        <strain evidence="1 2">S40</strain>
    </source>
</reference>
<dbReference type="Proteomes" id="UP000284338">
    <property type="component" value="Unassembled WGS sequence"/>
</dbReference>
<protein>
    <submittedName>
        <fullName evidence="1">Uncharacterized protein</fullName>
    </submittedName>
</protein>
<evidence type="ECO:0000313" key="2">
    <source>
        <dbReference type="Proteomes" id="UP000284338"/>
    </source>
</evidence>
<sequence>MKALAGKNQMSYGGNGGSFSAIQDTGGQQVVIKSGSKIDSIQIGNSKYGGGGGGTSASFKLPQDGKFTILRLCTNDDVVGYIKLVCDGVTYEAGRVTGDGDLSFGSGLTVSFAGFSSGSMIDMILFNTYC</sequence>
<keyword evidence="2" id="KW-1185">Reference proteome</keyword>
<evidence type="ECO:0000313" key="1">
    <source>
        <dbReference type="EMBL" id="RJF57569.1"/>
    </source>
</evidence>
<dbReference type="RefSeq" id="WP_006321875.1">
    <property type="nucleotide sequence ID" value="NZ_QYYG01000001.1"/>
</dbReference>
<dbReference type="Gene3D" id="2.100.10.30">
    <property type="entry name" value="Jacalin-like lectin domain"/>
    <property type="match status" value="1"/>
</dbReference>
<accession>A0AA93BWX9</accession>
<proteinExistence type="predicted"/>
<dbReference type="AlphaFoldDB" id="A0AA93BWX9"/>
<organism evidence="1 2">
    <name type="scientific">Serratia inhibens</name>
    <dbReference type="NCBI Taxonomy" id="2338073"/>
    <lineage>
        <taxon>Bacteria</taxon>
        <taxon>Pseudomonadati</taxon>
        <taxon>Pseudomonadota</taxon>
        <taxon>Gammaproteobacteria</taxon>
        <taxon>Enterobacterales</taxon>
        <taxon>Yersiniaceae</taxon>
        <taxon>Serratia</taxon>
    </lineage>
</organism>
<dbReference type="InterPro" id="IPR036404">
    <property type="entry name" value="Jacalin-like_lectin_dom_sf"/>
</dbReference>
<comment type="caution">
    <text evidence="1">The sequence shown here is derived from an EMBL/GenBank/DDBJ whole genome shotgun (WGS) entry which is preliminary data.</text>
</comment>
<dbReference type="EMBL" id="QYYG01000001">
    <property type="protein sequence ID" value="RJF57569.1"/>
    <property type="molecule type" value="Genomic_DNA"/>
</dbReference>
<gene>
    <name evidence="1" type="ORF">D4100_01910</name>
</gene>